<keyword evidence="7" id="KW-1185">Reference proteome</keyword>
<protein>
    <submittedName>
        <fullName evidence="6">Uncharacterized protein</fullName>
    </submittedName>
</protein>
<comment type="caution">
    <text evidence="6">The sequence shown here is derived from an EMBL/GenBank/DDBJ whole genome shotgun (WGS) entry which is preliminary data.</text>
</comment>
<dbReference type="InterPro" id="IPR015943">
    <property type="entry name" value="WD40/YVTN_repeat-like_dom_sf"/>
</dbReference>
<evidence type="ECO:0000256" key="2">
    <source>
        <dbReference type="ARBA" id="ARBA00022737"/>
    </source>
</evidence>
<dbReference type="PROSITE" id="PS00678">
    <property type="entry name" value="WD_REPEATS_1"/>
    <property type="match status" value="2"/>
</dbReference>
<dbReference type="InterPro" id="IPR036322">
    <property type="entry name" value="WD40_repeat_dom_sf"/>
</dbReference>
<dbReference type="GO" id="GO:0005680">
    <property type="term" value="C:anaphase-promoting complex"/>
    <property type="evidence" value="ECO:0007669"/>
    <property type="project" value="TreeGrafter"/>
</dbReference>
<name>X6NZV9_RETFI</name>
<dbReference type="InterPro" id="IPR001680">
    <property type="entry name" value="WD40_rpt"/>
</dbReference>
<proteinExistence type="predicted"/>
<evidence type="ECO:0000256" key="1">
    <source>
        <dbReference type="ARBA" id="ARBA00022574"/>
    </source>
</evidence>
<dbReference type="GO" id="GO:1990757">
    <property type="term" value="F:ubiquitin ligase activator activity"/>
    <property type="evidence" value="ECO:0007669"/>
    <property type="project" value="TreeGrafter"/>
</dbReference>
<reference evidence="6 7" key="1">
    <citation type="journal article" date="2013" name="Curr. Biol.">
        <title>The Genome of the Foraminiferan Reticulomyxa filosa.</title>
        <authorList>
            <person name="Glockner G."/>
            <person name="Hulsmann N."/>
            <person name="Schleicher M."/>
            <person name="Noegel A.A."/>
            <person name="Eichinger L."/>
            <person name="Gallinger C."/>
            <person name="Pawlowski J."/>
            <person name="Sierra R."/>
            <person name="Euteneuer U."/>
            <person name="Pillet L."/>
            <person name="Moustafa A."/>
            <person name="Platzer M."/>
            <person name="Groth M."/>
            <person name="Szafranski K."/>
            <person name="Schliwa M."/>
        </authorList>
    </citation>
    <scope>NUCLEOTIDE SEQUENCE [LARGE SCALE GENOMIC DNA]</scope>
</reference>
<dbReference type="OrthoDB" id="10263272at2759"/>
<dbReference type="Proteomes" id="UP000023152">
    <property type="component" value="Unassembled WGS sequence"/>
</dbReference>
<keyword evidence="5" id="KW-1133">Transmembrane helix</keyword>
<evidence type="ECO:0000256" key="5">
    <source>
        <dbReference type="SAM" id="Phobius"/>
    </source>
</evidence>
<keyword evidence="2" id="KW-0677">Repeat</keyword>
<keyword evidence="5" id="KW-0812">Transmembrane</keyword>
<dbReference type="PANTHER" id="PTHR19918">
    <property type="entry name" value="CELL DIVISION CYCLE 20 CDC20 FIZZY -RELATED"/>
    <property type="match status" value="1"/>
</dbReference>
<evidence type="ECO:0000256" key="4">
    <source>
        <dbReference type="PROSITE-ProRule" id="PRU00221"/>
    </source>
</evidence>
<gene>
    <name evidence="6" type="ORF">RFI_05727</name>
</gene>
<dbReference type="InterPro" id="IPR019775">
    <property type="entry name" value="WD40_repeat_CS"/>
</dbReference>
<evidence type="ECO:0000256" key="3">
    <source>
        <dbReference type="ARBA" id="ARBA00023306"/>
    </source>
</evidence>
<dbReference type="PANTHER" id="PTHR19918:SF1">
    <property type="entry name" value="FIZZY-RELATED PROTEIN HOMOLOG"/>
    <property type="match status" value="1"/>
</dbReference>
<sequence>MGIGTGAGHILIYDTAKYRLSHRLSSHGHRVGVVEWRNPHILCSGSRDRNIFVHDIRISPTHQRDIIHELRYHKQEVCGLKWSYDDKFLASGGNDNKLIVWDTRKSNQPYTFGKHKAAVKAISWSPHEHGIITTGGGTADRSIKFWNVNHIDGYNHFDSTNDRAEYNFEGNIPQLQNKPPQMTPIHNIDTGSQVCNLLWSKNVNEIVSTHGYSLNQIVVWSYPCMKKVTFIYFIFFYFLFFLNFYLFLVGHTYWAHYTRLVPFWIA</sequence>
<dbReference type="GO" id="GO:1905786">
    <property type="term" value="P:positive regulation of anaphase-promoting complex-dependent catabolic process"/>
    <property type="evidence" value="ECO:0007669"/>
    <property type="project" value="TreeGrafter"/>
</dbReference>
<organism evidence="6 7">
    <name type="scientific">Reticulomyxa filosa</name>
    <dbReference type="NCBI Taxonomy" id="46433"/>
    <lineage>
        <taxon>Eukaryota</taxon>
        <taxon>Sar</taxon>
        <taxon>Rhizaria</taxon>
        <taxon>Retaria</taxon>
        <taxon>Foraminifera</taxon>
        <taxon>Monothalamids</taxon>
        <taxon>Reticulomyxidae</taxon>
        <taxon>Reticulomyxa</taxon>
    </lineage>
</organism>
<keyword evidence="1 4" id="KW-0853">WD repeat</keyword>
<dbReference type="EMBL" id="ASPP01004960">
    <property type="protein sequence ID" value="ETO31393.1"/>
    <property type="molecule type" value="Genomic_DNA"/>
</dbReference>
<dbReference type="AlphaFoldDB" id="X6NZV9"/>
<feature type="transmembrane region" description="Helical" evidence="5">
    <location>
        <begin position="230"/>
        <end position="254"/>
    </location>
</feature>
<dbReference type="InterPro" id="IPR033010">
    <property type="entry name" value="Cdc20/Fizzy"/>
</dbReference>
<evidence type="ECO:0000313" key="7">
    <source>
        <dbReference type="Proteomes" id="UP000023152"/>
    </source>
</evidence>
<dbReference type="Pfam" id="PF00400">
    <property type="entry name" value="WD40"/>
    <property type="match status" value="2"/>
</dbReference>
<accession>X6NZV9</accession>
<dbReference type="GO" id="GO:0031145">
    <property type="term" value="P:anaphase-promoting complex-dependent catabolic process"/>
    <property type="evidence" value="ECO:0007669"/>
    <property type="project" value="TreeGrafter"/>
</dbReference>
<evidence type="ECO:0000313" key="6">
    <source>
        <dbReference type="EMBL" id="ETO31393.1"/>
    </source>
</evidence>
<dbReference type="PROSITE" id="PS50082">
    <property type="entry name" value="WD_REPEATS_2"/>
    <property type="match status" value="1"/>
</dbReference>
<keyword evidence="5" id="KW-0472">Membrane</keyword>
<dbReference type="PROSITE" id="PS50294">
    <property type="entry name" value="WD_REPEATS_REGION"/>
    <property type="match status" value="1"/>
</dbReference>
<dbReference type="Gene3D" id="2.130.10.10">
    <property type="entry name" value="YVTN repeat-like/Quinoprotein amine dehydrogenase"/>
    <property type="match status" value="2"/>
</dbReference>
<keyword evidence="3" id="KW-0131">Cell cycle</keyword>
<feature type="repeat" description="WD" evidence="4">
    <location>
        <begin position="70"/>
        <end position="111"/>
    </location>
</feature>
<dbReference type="SUPFAM" id="SSF50978">
    <property type="entry name" value="WD40 repeat-like"/>
    <property type="match status" value="1"/>
</dbReference>
<dbReference type="SMART" id="SM00320">
    <property type="entry name" value="WD40"/>
    <property type="match status" value="3"/>
</dbReference>
<dbReference type="GO" id="GO:0010997">
    <property type="term" value="F:anaphase-promoting complex binding"/>
    <property type="evidence" value="ECO:0007669"/>
    <property type="project" value="InterPro"/>
</dbReference>